<evidence type="ECO:0000313" key="2">
    <source>
        <dbReference type="EMBL" id="GLS27915.1"/>
    </source>
</evidence>
<dbReference type="InterPro" id="IPR016181">
    <property type="entry name" value="Acyl_CoA_acyltransferase"/>
</dbReference>
<dbReference type="InterPro" id="IPR038740">
    <property type="entry name" value="BioF2-like_GNAT_dom"/>
</dbReference>
<proteinExistence type="predicted"/>
<keyword evidence="3" id="KW-1185">Reference proteome</keyword>
<evidence type="ECO:0000313" key="3">
    <source>
        <dbReference type="Proteomes" id="UP001156870"/>
    </source>
</evidence>
<protein>
    <recommendedName>
        <fullName evidence="1">BioF2-like acetyltransferase domain-containing protein</fullName>
    </recommendedName>
</protein>
<organism evidence="2 3">
    <name type="scientific">Marinibactrum halimedae</name>
    <dbReference type="NCBI Taxonomy" id="1444977"/>
    <lineage>
        <taxon>Bacteria</taxon>
        <taxon>Pseudomonadati</taxon>
        <taxon>Pseudomonadota</taxon>
        <taxon>Gammaproteobacteria</taxon>
        <taxon>Cellvibrionales</taxon>
        <taxon>Cellvibrionaceae</taxon>
        <taxon>Marinibactrum</taxon>
    </lineage>
</organism>
<dbReference type="Proteomes" id="UP001156870">
    <property type="component" value="Unassembled WGS sequence"/>
</dbReference>
<dbReference type="SUPFAM" id="SSF55729">
    <property type="entry name" value="Acyl-CoA N-acyltransferases (Nat)"/>
    <property type="match status" value="1"/>
</dbReference>
<dbReference type="RefSeq" id="WP_232594840.1">
    <property type="nucleotide sequence ID" value="NZ_BSPD01000094.1"/>
</dbReference>
<accession>A0AA37T6H5</accession>
<dbReference type="Gene3D" id="3.40.630.30">
    <property type="match status" value="1"/>
</dbReference>
<feature type="domain" description="BioF2-like acetyltransferase" evidence="1">
    <location>
        <begin position="196"/>
        <end position="345"/>
    </location>
</feature>
<dbReference type="AlphaFoldDB" id="A0AA37T6H5"/>
<reference evidence="2 3" key="1">
    <citation type="journal article" date="2014" name="Int. J. Syst. Evol. Microbiol.">
        <title>Complete genome sequence of Corynebacterium casei LMG S-19264T (=DSM 44701T), isolated from a smear-ripened cheese.</title>
        <authorList>
            <consortium name="US DOE Joint Genome Institute (JGI-PGF)"/>
            <person name="Walter F."/>
            <person name="Albersmeier A."/>
            <person name="Kalinowski J."/>
            <person name="Ruckert C."/>
        </authorList>
    </citation>
    <scope>NUCLEOTIDE SEQUENCE [LARGE SCALE GENOMIC DNA]</scope>
    <source>
        <strain evidence="2 3">NBRC 110095</strain>
    </source>
</reference>
<comment type="caution">
    <text evidence="2">The sequence shown here is derived from an EMBL/GenBank/DDBJ whole genome shotgun (WGS) entry which is preliminary data.</text>
</comment>
<dbReference type="EMBL" id="BSPD01000094">
    <property type="protein sequence ID" value="GLS27915.1"/>
    <property type="molecule type" value="Genomic_DNA"/>
</dbReference>
<sequence length="393" mass="45724">MIQQLPTNKAHTGFFSPDKTADASLTAKVFSGINGLRQLYEPWRTSIKQHGSNFVHHPNWYEAQLAGLKKPHCVFFIALYSHSQLHTVIPLQRRRIKKYGCTLSFVELFYSNEMGICDIYSLADHNDNIWELVIHSIQRTYPNSYFLRLQHTPLRSHFEKLNIPHKIDFKKISHNSKYLDVDTPSPTIFWEQYSKNFKRNLRRLRKKALTQGSLQFKTYQQASDLNNAFQELLQVEHTGWKGKNGTSIFSQKKKREHYETLLRGYADTGHLQINTLYLNDQPIASQFCVNMKGTLYLLKIGYNENYSEFSPGQLLLEDLLNSVIEDSAIKRVSFVTGTTWMERWKPLYEPVFLSYKPTGKWQGNLIILLLILREKIKSKISLKGTSKNSPTLI</sequence>
<gene>
    <name evidence="2" type="ORF">GCM10007877_36340</name>
</gene>
<dbReference type="Pfam" id="PF13480">
    <property type="entry name" value="Acetyltransf_6"/>
    <property type="match status" value="1"/>
</dbReference>
<name>A0AA37T6H5_9GAMM</name>
<evidence type="ECO:0000259" key="1">
    <source>
        <dbReference type="Pfam" id="PF13480"/>
    </source>
</evidence>